<dbReference type="GO" id="GO:0032993">
    <property type="term" value="C:protein-DNA complex"/>
    <property type="evidence" value="ECO:0007669"/>
    <property type="project" value="TreeGrafter"/>
</dbReference>
<keyword evidence="5" id="KW-0804">Transcription</keyword>
<evidence type="ECO:0000256" key="2">
    <source>
        <dbReference type="ARBA" id="ARBA00023012"/>
    </source>
</evidence>
<dbReference type="GO" id="GO:0006355">
    <property type="term" value="P:regulation of DNA-templated transcription"/>
    <property type="evidence" value="ECO:0007669"/>
    <property type="project" value="TreeGrafter"/>
</dbReference>
<evidence type="ECO:0000256" key="1">
    <source>
        <dbReference type="ARBA" id="ARBA00022553"/>
    </source>
</evidence>
<dbReference type="Proteomes" id="UP000092616">
    <property type="component" value="Unassembled WGS sequence"/>
</dbReference>
<dbReference type="GO" id="GO:0000156">
    <property type="term" value="F:phosphorelay response regulator activity"/>
    <property type="evidence" value="ECO:0007669"/>
    <property type="project" value="TreeGrafter"/>
</dbReference>
<evidence type="ECO:0000256" key="3">
    <source>
        <dbReference type="ARBA" id="ARBA00023015"/>
    </source>
</evidence>
<dbReference type="Gene3D" id="6.10.250.690">
    <property type="match status" value="1"/>
</dbReference>
<keyword evidence="3" id="KW-0805">Transcription regulation</keyword>
<dbReference type="PANTHER" id="PTHR48111:SF1">
    <property type="entry name" value="TWO-COMPONENT RESPONSE REGULATOR ORR33"/>
    <property type="match status" value="1"/>
</dbReference>
<keyword evidence="4" id="KW-0238">DNA-binding</keyword>
<dbReference type="GO" id="GO:0005829">
    <property type="term" value="C:cytosol"/>
    <property type="evidence" value="ECO:0007669"/>
    <property type="project" value="TreeGrafter"/>
</dbReference>
<dbReference type="InterPro" id="IPR011006">
    <property type="entry name" value="CheY-like_superfamily"/>
</dbReference>
<comment type="caution">
    <text evidence="8">The sequence shown here is derived from an EMBL/GenBank/DDBJ whole genome shotgun (WGS) entry which is preliminary data.</text>
</comment>
<dbReference type="InterPro" id="IPR001789">
    <property type="entry name" value="Sig_transdc_resp-reg_receiver"/>
</dbReference>
<feature type="domain" description="Response regulatory" evidence="7">
    <location>
        <begin position="1"/>
        <end position="60"/>
    </location>
</feature>
<sequence>MSANSDWCSNTACAATSADCILTARDDEVDKIVGLEVGANNYITKPFSPREVIARLKAIWRRQQMSQTDLQPTHPATPNAPVTHTSKFIKFSHFSHNTQ</sequence>
<evidence type="ECO:0000256" key="4">
    <source>
        <dbReference type="ARBA" id="ARBA00023125"/>
    </source>
</evidence>
<gene>
    <name evidence="8" type="ORF">A9306_01030</name>
</gene>
<proteinExistence type="predicted"/>
<name>A0A1B8QBF7_9GAMM</name>
<dbReference type="PROSITE" id="PS50110">
    <property type="entry name" value="RESPONSE_REGULATORY"/>
    <property type="match status" value="1"/>
</dbReference>
<dbReference type="SUPFAM" id="SSF52172">
    <property type="entry name" value="CheY-like"/>
    <property type="match status" value="1"/>
</dbReference>
<evidence type="ECO:0000259" key="7">
    <source>
        <dbReference type="PROSITE" id="PS50110"/>
    </source>
</evidence>
<dbReference type="RefSeq" id="WP_067338047.1">
    <property type="nucleotide sequence ID" value="NZ_LZNA01000056.1"/>
</dbReference>
<organism evidence="8 9">
    <name type="scientific">Faucicola atlantae</name>
    <dbReference type="NCBI Taxonomy" id="34059"/>
    <lineage>
        <taxon>Bacteria</taxon>
        <taxon>Pseudomonadati</taxon>
        <taxon>Pseudomonadota</taxon>
        <taxon>Gammaproteobacteria</taxon>
        <taxon>Moraxellales</taxon>
        <taxon>Moraxellaceae</taxon>
        <taxon>Faucicola</taxon>
    </lineage>
</organism>
<dbReference type="GO" id="GO:0000976">
    <property type="term" value="F:transcription cis-regulatory region binding"/>
    <property type="evidence" value="ECO:0007669"/>
    <property type="project" value="TreeGrafter"/>
</dbReference>
<dbReference type="EMBL" id="LZNA01000056">
    <property type="protein sequence ID" value="OBX77065.1"/>
    <property type="molecule type" value="Genomic_DNA"/>
</dbReference>
<comment type="caution">
    <text evidence="6">Lacks conserved residue(s) required for the propagation of feature annotation.</text>
</comment>
<keyword evidence="1" id="KW-0597">Phosphoprotein</keyword>
<reference evidence="8 9" key="1">
    <citation type="submission" date="2016-06" db="EMBL/GenBank/DDBJ databases">
        <title>Draft genome of Moraxella atlantae CCUG 59586.</title>
        <authorList>
            <person name="Salva-Serra F."/>
            <person name="Engstrom-Jakobsson H."/>
            <person name="Thorell K."/>
            <person name="Gonzales-Siles L."/>
            <person name="Karlsson R."/>
            <person name="Boulund F."/>
            <person name="Engstrand L."/>
            <person name="Kristiansson E."/>
            <person name="Moore E."/>
        </authorList>
    </citation>
    <scope>NUCLEOTIDE SEQUENCE [LARGE SCALE GENOMIC DNA]</scope>
    <source>
        <strain evidence="8 9">CCUG 59586</strain>
    </source>
</reference>
<evidence type="ECO:0000256" key="6">
    <source>
        <dbReference type="PROSITE-ProRule" id="PRU00169"/>
    </source>
</evidence>
<dbReference type="AlphaFoldDB" id="A0A1B8QBF7"/>
<evidence type="ECO:0000313" key="9">
    <source>
        <dbReference type="Proteomes" id="UP000092616"/>
    </source>
</evidence>
<dbReference type="PANTHER" id="PTHR48111">
    <property type="entry name" value="REGULATOR OF RPOS"/>
    <property type="match status" value="1"/>
</dbReference>
<accession>A0A1B8QBF7</accession>
<evidence type="ECO:0000313" key="8">
    <source>
        <dbReference type="EMBL" id="OBX77065.1"/>
    </source>
</evidence>
<evidence type="ECO:0000256" key="5">
    <source>
        <dbReference type="ARBA" id="ARBA00023163"/>
    </source>
</evidence>
<protein>
    <recommendedName>
        <fullName evidence="7">Response regulatory domain-containing protein</fullName>
    </recommendedName>
</protein>
<keyword evidence="9" id="KW-1185">Reference proteome</keyword>
<dbReference type="InterPro" id="IPR039420">
    <property type="entry name" value="WalR-like"/>
</dbReference>
<keyword evidence="2" id="KW-0902">Two-component regulatory system</keyword>